<protein>
    <submittedName>
        <fullName evidence="2">Rhodanese-related sulfurtransferase</fullName>
    </submittedName>
</protein>
<dbReference type="SUPFAM" id="SSF52821">
    <property type="entry name" value="Rhodanese/Cell cycle control phosphatase"/>
    <property type="match status" value="1"/>
</dbReference>
<dbReference type="GO" id="GO:0016740">
    <property type="term" value="F:transferase activity"/>
    <property type="evidence" value="ECO:0007669"/>
    <property type="project" value="UniProtKB-KW"/>
</dbReference>
<dbReference type="RefSeq" id="WP_093427560.1">
    <property type="nucleotide sequence ID" value="NZ_FOMJ01000002.1"/>
</dbReference>
<dbReference type="InterPro" id="IPR050229">
    <property type="entry name" value="GlpE_sulfurtransferase"/>
</dbReference>
<dbReference type="PANTHER" id="PTHR43031:SF1">
    <property type="entry name" value="PYRIDINE NUCLEOTIDE-DISULPHIDE OXIDOREDUCTASE"/>
    <property type="match status" value="1"/>
</dbReference>
<sequence length="95" mass="10412">MFEQIDCPEAQRLVEAGAQLVDVRGPDEFARGALPGAQNIPVQVMAQQAGQLEEHKPVVLYCASGARSTQAQMLLQQLGFPEVYNLGSIQKYYTC</sequence>
<proteinExistence type="predicted"/>
<evidence type="ECO:0000259" key="1">
    <source>
        <dbReference type="PROSITE" id="PS50206"/>
    </source>
</evidence>
<gene>
    <name evidence="2" type="ORF">SAMN05660831_00893</name>
</gene>
<keyword evidence="2" id="KW-0808">Transferase</keyword>
<dbReference type="InterPro" id="IPR036873">
    <property type="entry name" value="Rhodanese-like_dom_sf"/>
</dbReference>
<dbReference type="PROSITE" id="PS50206">
    <property type="entry name" value="RHODANESE_3"/>
    <property type="match status" value="1"/>
</dbReference>
<evidence type="ECO:0000313" key="2">
    <source>
        <dbReference type="EMBL" id="SFD15112.1"/>
    </source>
</evidence>
<dbReference type="PANTHER" id="PTHR43031">
    <property type="entry name" value="FAD-DEPENDENT OXIDOREDUCTASE"/>
    <property type="match status" value="1"/>
</dbReference>
<reference evidence="2 3" key="1">
    <citation type="submission" date="2016-10" db="EMBL/GenBank/DDBJ databases">
        <authorList>
            <person name="de Groot N.N."/>
        </authorList>
    </citation>
    <scope>NUCLEOTIDE SEQUENCE [LARGE SCALE GENOMIC DNA]</scope>
    <source>
        <strain evidence="2 3">HL3</strain>
    </source>
</reference>
<keyword evidence="3" id="KW-1185">Reference proteome</keyword>
<dbReference type="CDD" id="cd00158">
    <property type="entry name" value="RHOD"/>
    <property type="match status" value="1"/>
</dbReference>
<accession>A0A1I1PZM4</accession>
<dbReference type="SMART" id="SM00450">
    <property type="entry name" value="RHOD"/>
    <property type="match status" value="1"/>
</dbReference>
<dbReference type="AlphaFoldDB" id="A0A1I1PZM4"/>
<dbReference type="EMBL" id="FOMJ01000002">
    <property type="protein sequence ID" value="SFD15112.1"/>
    <property type="molecule type" value="Genomic_DNA"/>
</dbReference>
<dbReference type="OrthoDB" id="9811849at2"/>
<organism evidence="2 3">
    <name type="scientific">Thiohalospira halophila DSM 15071</name>
    <dbReference type="NCBI Taxonomy" id="1123397"/>
    <lineage>
        <taxon>Bacteria</taxon>
        <taxon>Pseudomonadati</taxon>
        <taxon>Pseudomonadota</taxon>
        <taxon>Gammaproteobacteria</taxon>
        <taxon>Thiohalospirales</taxon>
        <taxon>Thiohalospiraceae</taxon>
        <taxon>Thiohalospira</taxon>
    </lineage>
</organism>
<dbReference type="Gene3D" id="3.40.250.10">
    <property type="entry name" value="Rhodanese-like domain"/>
    <property type="match status" value="1"/>
</dbReference>
<dbReference type="InterPro" id="IPR001763">
    <property type="entry name" value="Rhodanese-like_dom"/>
</dbReference>
<evidence type="ECO:0000313" key="3">
    <source>
        <dbReference type="Proteomes" id="UP000198611"/>
    </source>
</evidence>
<dbReference type="Pfam" id="PF00581">
    <property type="entry name" value="Rhodanese"/>
    <property type="match status" value="1"/>
</dbReference>
<dbReference type="Proteomes" id="UP000198611">
    <property type="component" value="Unassembled WGS sequence"/>
</dbReference>
<dbReference type="STRING" id="1123397.SAMN05660831_00893"/>
<feature type="domain" description="Rhodanese" evidence="1">
    <location>
        <begin position="14"/>
        <end position="86"/>
    </location>
</feature>
<name>A0A1I1PZM4_9GAMM</name>